<evidence type="ECO:0000313" key="11">
    <source>
        <dbReference type="Proteomes" id="UP001370490"/>
    </source>
</evidence>
<keyword evidence="6" id="KW-0472">Membrane</keyword>
<keyword evidence="8" id="KW-0732">Signal</keyword>
<evidence type="ECO:0000256" key="1">
    <source>
        <dbReference type="ARBA" id="ARBA00004370"/>
    </source>
</evidence>
<name>A0AAN8Z4Q0_9MAGN</name>
<feature type="domain" description="Protein kinase" evidence="9">
    <location>
        <begin position="429"/>
        <end position="686"/>
    </location>
</feature>
<evidence type="ECO:0000259" key="9">
    <source>
        <dbReference type="PROSITE" id="PS50011"/>
    </source>
</evidence>
<dbReference type="PANTHER" id="PTHR48056:SF61">
    <property type="entry name" value="PROTEIN KINASE DOMAIN-CONTAINING PROTEIN"/>
    <property type="match status" value="1"/>
</dbReference>
<dbReference type="Pfam" id="PF00560">
    <property type="entry name" value="LRR_1"/>
    <property type="match status" value="2"/>
</dbReference>
<organism evidence="10 11">
    <name type="scientific">Dillenia turbinata</name>
    <dbReference type="NCBI Taxonomy" id="194707"/>
    <lineage>
        <taxon>Eukaryota</taxon>
        <taxon>Viridiplantae</taxon>
        <taxon>Streptophyta</taxon>
        <taxon>Embryophyta</taxon>
        <taxon>Tracheophyta</taxon>
        <taxon>Spermatophyta</taxon>
        <taxon>Magnoliopsida</taxon>
        <taxon>eudicotyledons</taxon>
        <taxon>Gunneridae</taxon>
        <taxon>Pentapetalae</taxon>
        <taxon>Dilleniales</taxon>
        <taxon>Dilleniaceae</taxon>
        <taxon>Dillenia</taxon>
    </lineage>
</organism>
<keyword evidence="5" id="KW-1133">Transmembrane helix</keyword>
<evidence type="ECO:0000256" key="7">
    <source>
        <dbReference type="ARBA" id="ARBA00023180"/>
    </source>
</evidence>
<gene>
    <name evidence="10" type="ORF">RJ641_009032</name>
</gene>
<keyword evidence="2" id="KW-0433">Leucine-rich repeat</keyword>
<dbReference type="PROSITE" id="PS50011">
    <property type="entry name" value="PROTEIN_KINASE_DOM"/>
    <property type="match status" value="1"/>
</dbReference>
<accession>A0AAN8Z4Q0</accession>
<sequence>MECSRLFLALCLFWGSFILGTHELRSSQTQTPPSDQLNISCQDNSVTELRIVGDKVAKVRNFDGFAIPNQTLSESFSTDSFVTTLTRLTSLRVVRLVSLGIWGPIPDKILSSNFLFGSIPPKISTMVKLQRLVLDENYLNGSIPNIFGNMLNLTILGMRSNRLEDSFSSVEKLKSLTNFSLSYNMISGKLPDLSGLTSLQMLDLAVNKLDSDLPSLPKGLVMALLSNNSFSGEIPKQYTHLGQLQRLDLSFNVLKGTPQVGLFSLPDIADLNLASNMLSGSLSCGGQLSYVDISNNKFTGGLPSCLNSATNSRVLKLGGNCLSTNVQDQHLQSYCVELKVKGKESGSGSRDLGVLVGVLGGIFVVSVFLAIGDIGRALIASVQDNSAAGLSSVILTSARYIAEASKLGNGKCSDMLFSLEELKAATNNFDRPTSIGEGSIGKLYKGRLENGIVVAVRCLSLSQTHSIRNLKFRLDMLAKLRHVHLICLLGYSIDGVGKIGSNVNRLYLVYEFLSGGDFCSHLSETSPEKVLKWSERLLVLLCIAKAVHFLHARVIPGFLNCHLKINNVLLNEHRMAKLSDNGLPIITREIDRQKGEGPSSWQMINVVDDIYSFGFILLESLVGASAFARREASLLKEMPGWAAEMINRSNYTLTLVRRNLHRSTVTKFISTESATRPSFEDVHWNLQDAAQIQDTADGDQRFRA</sequence>
<dbReference type="SUPFAM" id="SSF56112">
    <property type="entry name" value="Protein kinase-like (PK-like)"/>
    <property type="match status" value="1"/>
</dbReference>
<dbReference type="InterPro" id="IPR001611">
    <property type="entry name" value="Leu-rich_rpt"/>
</dbReference>
<dbReference type="InterPro" id="IPR032675">
    <property type="entry name" value="LRR_dom_sf"/>
</dbReference>
<dbReference type="EMBL" id="JBAMMX010000016">
    <property type="protein sequence ID" value="KAK6924706.1"/>
    <property type="molecule type" value="Genomic_DNA"/>
</dbReference>
<dbReference type="Pfam" id="PF07714">
    <property type="entry name" value="PK_Tyr_Ser-Thr"/>
    <property type="match status" value="1"/>
</dbReference>
<dbReference type="Proteomes" id="UP001370490">
    <property type="component" value="Unassembled WGS sequence"/>
</dbReference>
<dbReference type="PANTHER" id="PTHR48056">
    <property type="entry name" value="LRR RECEPTOR-LIKE SERINE/THREONINE-PROTEIN KINASE-RELATED"/>
    <property type="match status" value="1"/>
</dbReference>
<dbReference type="GO" id="GO:0005524">
    <property type="term" value="F:ATP binding"/>
    <property type="evidence" value="ECO:0007669"/>
    <property type="project" value="InterPro"/>
</dbReference>
<feature type="signal peptide" evidence="8">
    <location>
        <begin position="1"/>
        <end position="23"/>
    </location>
</feature>
<evidence type="ECO:0000313" key="10">
    <source>
        <dbReference type="EMBL" id="KAK6924706.1"/>
    </source>
</evidence>
<keyword evidence="10" id="KW-0808">Transferase</keyword>
<keyword evidence="11" id="KW-1185">Reference proteome</keyword>
<dbReference type="GO" id="GO:0033612">
    <property type="term" value="F:receptor serine/threonine kinase binding"/>
    <property type="evidence" value="ECO:0007669"/>
    <property type="project" value="TreeGrafter"/>
</dbReference>
<evidence type="ECO:0000256" key="8">
    <source>
        <dbReference type="SAM" id="SignalP"/>
    </source>
</evidence>
<dbReference type="GO" id="GO:0016020">
    <property type="term" value="C:membrane"/>
    <property type="evidence" value="ECO:0007669"/>
    <property type="project" value="UniProtKB-SubCell"/>
</dbReference>
<reference evidence="10 11" key="1">
    <citation type="submission" date="2023-12" db="EMBL/GenBank/DDBJ databases">
        <title>A high-quality genome assembly for Dillenia turbinata (Dilleniales).</title>
        <authorList>
            <person name="Chanderbali A."/>
        </authorList>
    </citation>
    <scope>NUCLEOTIDE SEQUENCE [LARGE SCALE GENOMIC DNA]</scope>
    <source>
        <strain evidence="10">LSX21</strain>
        <tissue evidence="10">Leaf</tissue>
    </source>
</reference>
<dbReference type="AlphaFoldDB" id="A0AAN8Z4Q0"/>
<comment type="caution">
    <text evidence="10">The sequence shown here is derived from an EMBL/GenBank/DDBJ whole genome shotgun (WGS) entry which is preliminary data.</text>
</comment>
<proteinExistence type="predicted"/>
<evidence type="ECO:0000256" key="2">
    <source>
        <dbReference type="ARBA" id="ARBA00022614"/>
    </source>
</evidence>
<dbReference type="PROSITE" id="PS51450">
    <property type="entry name" value="LRR"/>
    <property type="match status" value="1"/>
</dbReference>
<dbReference type="InterPro" id="IPR050647">
    <property type="entry name" value="Plant_LRR-RLKs"/>
</dbReference>
<protein>
    <submittedName>
        <fullName evidence="10">Serine-threonine/tyrosine-protein kinase, catalytic domain</fullName>
    </submittedName>
</protein>
<evidence type="ECO:0000256" key="5">
    <source>
        <dbReference type="ARBA" id="ARBA00022989"/>
    </source>
</evidence>
<dbReference type="FunFam" id="3.80.10.10:FF:000380">
    <property type="entry name" value="Putative inactive leucine-rich repeat receptor-like protein kinase"/>
    <property type="match status" value="1"/>
</dbReference>
<keyword evidence="7" id="KW-0325">Glycoprotein</keyword>
<dbReference type="Gene3D" id="3.30.200.20">
    <property type="entry name" value="Phosphorylase Kinase, domain 1"/>
    <property type="match status" value="1"/>
</dbReference>
<feature type="non-terminal residue" evidence="10">
    <location>
        <position position="704"/>
    </location>
</feature>
<feature type="chain" id="PRO_5042930000" evidence="8">
    <location>
        <begin position="24"/>
        <end position="704"/>
    </location>
</feature>
<dbReference type="InterPro" id="IPR000719">
    <property type="entry name" value="Prot_kinase_dom"/>
</dbReference>
<dbReference type="GO" id="GO:0004672">
    <property type="term" value="F:protein kinase activity"/>
    <property type="evidence" value="ECO:0007669"/>
    <property type="project" value="InterPro"/>
</dbReference>
<keyword evidence="4" id="KW-0677">Repeat</keyword>
<dbReference type="InterPro" id="IPR011009">
    <property type="entry name" value="Kinase-like_dom_sf"/>
</dbReference>
<dbReference type="Gene3D" id="3.80.10.10">
    <property type="entry name" value="Ribonuclease Inhibitor"/>
    <property type="match status" value="3"/>
</dbReference>
<keyword evidence="10" id="KW-0418">Kinase</keyword>
<keyword evidence="3" id="KW-0812">Transmembrane</keyword>
<dbReference type="SUPFAM" id="SSF52058">
    <property type="entry name" value="L domain-like"/>
    <property type="match status" value="1"/>
</dbReference>
<dbReference type="Gene3D" id="1.10.510.10">
    <property type="entry name" value="Transferase(Phosphotransferase) domain 1"/>
    <property type="match status" value="1"/>
</dbReference>
<evidence type="ECO:0000256" key="4">
    <source>
        <dbReference type="ARBA" id="ARBA00022737"/>
    </source>
</evidence>
<dbReference type="InterPro" id="IPR001245">
    <property type="entry name" value="Ser-Thr/Tyr_kinase_cat_dom"/>
</dbReference>
<evidence type="ECO:0000256" key="3">
    <source>
        <dbReference type="ARBA" id="ARBA00022692"/>
    </source>
</evidence>
<evidence type="ECO:0000256" key="6">
    <source>
        <dbReference type="ARBA" id="ARBA00023136"/>
    </source>
</evidence>
<comment type="subcellular location">
    <subcellularLocation>
        <location evidence="1">Membrane</location>
    </subcellularLocation>
</comment>